<evidence type="ECO:0000256" key="1">
    <source>
        <dbReference type="SAM" id="MobiDB-lite"/>
    </source>
</evidence>
<dbReference type="OrthoDB" id="2234754at2759"/>
<protein>
    <submittedName>
        <fullName evidence="2">Uncharacterized protein</fullName>
    </submittedName>
</protein>
<comment type="caution">
    <text evidence="2">The sequence shown here is derived from an EMBL/GenBank/DDBJ whole genome shotgun (WGS) entry which is preliminary data.</text>
</comment>
<dbReference type="Proteomes" id="UP000717996">
    <property type="component" value="Unassembled WGS sequence"/>
</dbReference>
<dbReference type="AlphaFoldDB" id="A0A9P6YF90"/>
<gene>
    <name evidence="2" type="ORF">G6F51_004528</name>
</gene>
<proteinExistence type="predicted"/>
<dbReference type="OMA" id="NNEVPCS"/>
<dbReference type="EMBL" id="JAANIT010000509">
    <property type="protein sequence ID" value="KAG1547012.1"/>
    <property type="molecule type" value="Genomic_DNA"/>
</dbReference>
<evidence type="ECO:0000313" key="3">
    <source>
        <dbReference type="Proteomes" id="UP000717996"/>
    </source>
</evidence>
<evidence type="ECO:0000313" key="2">
    <source>
        <dbReference type="EMBL" id="KAG1547012.1"/>
    </source>
</evidence>
<name>A0A9P6YF90_RHIOR</name>
<accession>A0A9P6YF90</accession>
<organism evidence="2 3">
    <name type="scientific">Rhizopus oryzae</name>
    <name type="common">Mucormycosis agent</name>
    <name type="synonym">Rhizopus arrhizus var. delemar</name>
    <dbReference type="NCBI Taxonomy" id="64495"/>
    <lineage>
        <taxon>Eukaryota</taxon>
        <taxon>Fungi</taxon>
        <taxon>Fungi incertae sedis</taxon>
        <taxon>Mucoromycota</taxon>
        <taxon>Mucoromycotina</taxon>
        <taxon>Mucoromycetes</taxon>
        <taxon>Mucorales</taxon>
        <taxon>Mucorineae</taxon>
        <taxon>Rhizopodaceae</taxon>
        <taxon>Rhizopus</taxon>
    </lineage>
</organism>
<reference evidence="2" key="1">
    <citation type="journal article" date="2020" name="Microb. Genom.">
        <title>Genetic diversity of clinical and environmental Mucorales isolates obtained from an investigation of mucormycosis cases among solid organ transplant recipients.</title>
        <authorList>
            <person name="Nguyen M.H."/>
            <person name="Kaul D."/>
            <person name="Muto C."/>
            <person name="Cheng S.J."/>
            <person name="Richter R.A."/>
            <person name="Bruno V.M."/>
            <person name="Liu G."/>
            <person name="Beyhan S."/>
            <person name="Sundermann A.J."/>
            <person name="Mounaud S."/>
            <person name="Pasculle A.W."/>
            <person name="Nierman W.C."/>
            <person name="Driscoll E."/>
            <person name="Cumbie R."/>
            <person name="Clancy C.J."/>
            <person name="Dupont C.L."/>
        </authorList>
    </citation>
    <scope>NUCLEOTIDE SEQUENCE</scope>
    <source>
        <strain evidence="2">GL16</strain>
    </source>
</reference>
<feature type="region of interest" description="Disordered" evidence="1">
    <location>
        <begin position="1"/>
        <end position="37"/>
    </location>
</feature>
<feature type="compositionally biased region" description="Basic and acidic residues" evidence="1">
    <location>
        <begin position="7"/>
        <end position="20"/>
    </location>
</feature>
<sequence>MFQFWSEWRRRGNMDSMENKDNEEEDNSSQMVRTPSEWSIDWSNEPKRTLSFKEDYVSFPSLEPNVEVTYSN</sequence>